<evidence type="ECO:0000313" key="12">
    <source>
        <dbReference type="EMBL" id="CDN31573.1"/>
    </source>
</evidence>
<evidence type="ECO:0000256" key="5">
    <source>
        <dbReference type="ARBA" id="ARBA00022490"/>
    </source>
</evidence>
<protein>
    <recommendedName>
        <fullName evidence="9 11">1-(5-phosphoribosyl)-5-[(5-phosphoribosylamino)methylideneamino] imidazole-4-carboxamide isomerase</fullName>
        <ecNumber evidence="9 11">5.3.1.16</ecNumber>
    </recommendedName>
    <alternativeName>
        <fullName evidence="9">Phosphoribosylformimino-5-aminoimidazole carboxamide ribotide isomerase</fullName>
    </alternativeName>
</protein>
<dbReference type="GO" id="GO:0003949">
    <property type="term" value="F:1-(5-phosphoribosyl)-5-[(5-phosphoribosylamino)methylideneamino]imidazole-4-carboxamide isomerase activity"/>
    <property type="evidence" value="ECO:0007669"/>
    <property type="project" value="UniProtKB-UniRule"/>
</dbReference>
<dbReference type="KEGG" id="rbc:BN938_1486"/>
<dbReference type="HOGENOM" id="CLU_048577_1_2_10"/>
<dbReference type="EMBL" id="HG934468">
    <property type="protein sequence ID" value="CDN31573.1"/>
    <property type="molecule type" value="Genomic_DNA"/>
</dbReference>
<dbReference type="EC" id="5.3.1.16" evidence="9 11"/>
<dbReference type="InterPro" id="IPR023016">
    <property type="entry name" value="HisA/PriA"/>
</dbReference>
<dbReference type="AlphaFoldDB" id="A0A060RCM2"/>
<feature type="active site" description="Proton acceptor" evidence="9">
    <location>
        <position position="9"/>
    </location>
</feature>
<evidence type="ECO:0000256" key="1">
    <source>
        <dbReference type="ARBA" id="ARBA00000901"/>
    </source>
</evidence>
<dbReference type="PANTHER" id="PTHR43090:SF2">
    <property type="entry name" value="1-(5-PHOSPHORIBOSYL)-5-[(5-PHOSPHORIBOSYLAMINO)METHYLIDENEAMINO] IMIDAZOLE-4-CARBOXAMIDE ISOMERASE"/>
    <property type="match status" value="1"/>
</dbReference>
<dbReference type="PANTHER" id="PTHR43090">
    <property type="entry name" value="1-(5-PHOSPHORIBOSYL)-5-[(5-PHOSPHORIBOSYLAMINO)METHYLIDENEAMINO] IMIDAZOLE-4-CARBOXAMIDE ISOMERASE"/>
    <property type="match status" value="1"/>
</dbReference>
<dbReference type="Proteomes" id="UP000027616">
    <property type="component" value="Chromosome I"/>
</dbReference>
<dbReference type="InterPro" id="IPR011060">
    <property type="entry name" value="RibuloseP-bd_barrel"/>
</dbReference>
<evidence type="ECO:0000256" key="4">
    <source>
        <dbReference type="ARBA" id="ARBA00009667"/>
    </source>
</evidence>
<dbReference type="InterPro" id="IPR044524">
    <property type="entry name" value="Isoase_HisA-like"/>
</dbReference>
<dbReference type="GO" id="GO:0000105">
    <property type="term" value="P:L-histidine biosynthetic process"/>
    <property type="evidence" value="ECO:0007669"/>
    <property type="project" value="UniProtKB-UniRule"/>
</dbReference>
<evidence type="ECO:0000256" key="11">
    <source>
        <dbReference type="RuleBase" id="RU003658"/>
    </source>
</evidence>
<dbReference type="CDD" id="cd04732">
    <property type="entry name" value="HisA"/>
    <property type="match status" value="1"/>
</dbReference>
<dbReference type="OrthoDB" id="9807749at2"/>
<reference evidence="12 13" key="1">
    <citation type="journal article" date="2015" name="Genome Announc.">
        <title>Complete Genome Sequence of the Novel Leech Symbiont Mucinivorans hirudinis M3T.</title>
        <authorList>
            <person name="Nelson M.C."/>
            <person name="Bomar L."/>
            <person name="Graf J."/>
        </authorList>
    </citation>
    <scope>NUCLEOTIDE SEQUENCE [LARGE SCALE GENOMIC DNA]</scope>
    <source>
        <strain evidence="13">M3</strain>
    </source>
</reference>
<dbReference type="SUPFAM" id="SSF51366">
    <property type="entry name" value="Ribulose-phoshate binding barrel"/>
    <property type="match status" value="1"/>
</dbReference>
<dbReference type="InterPro" id="IPR006062">
    <property type="entry name" value="His_biosynth"/>
</dbReference>
<proteinExistence type="inferred from homology"/>
<gene>
    <name evidence="9" type="primary">hisA</name>
    <name evidence="12" type="ORF">BN938_1486</name>
</gene>
<comment type="subcellular location">
    <subcellularLocation>
        <location evidence="2 9 11">Cytoplasm</location>
    </subcellularLocation>
</comment>
<comment type="catalytic activity">
    <reaction evidence="1 9 11">
        <text>1-(5-phospho-beta-D-ribosyl)-5-[(5-phospho-beta-D-ribosylamino)methylideneamino]imidazole-4-carboxamide = 5-[(5-phospho-1-deoxy-D-ribulos-1-ylimino)methylamino]-1-(5-phospho-beta-D-ribosyl)imidazole-4-carboxamide</text>
        <dbReference type="Rhea" id="RHEA:15469"/>
        <dbReference type="ChEBI" id="CHEBI:58435"/>
        <dbReference type="ChEBI" id="CHEBI:58525"/>
        <dbReference type="EC" id="5.3.1.16"/>
    </reaction>
</comment>
<evidence type="ECO:0000313" key="13">
    <source>
        <dbReference type="Proteomes" id="UP000027616"/>
    </source>
</evidence>
<keyword evidence="6 9" id="KW-0028">Amino-acid biosynthesis</keyword>
<dbReference type="GO" id="GO:0000162">
    <property type="term" value="P:L-tryptophan biosynthetic process"/>
    <property type="evidence" value="ECO:0007669"/>
    <property type="project" value="TreeGrafter"/>
</dbReference>
<keyword evidence="5 9" id="KW-0963">Cytoplasm</keyword>
<dbReference type="InterPro" id="IPR013785">
    <property type="entry name" value="Aldolase_TIM"/>
</dbReference>
<evidence type="ECO:0000256" key="6">
    <source>
        <dbReference type="ARBA" id="ARBA00022605"/>
    </source>
</evidence>
<sequence>MITIIPAIDIIEGQCVRLTQGDYAQVKIYAKNPTDVAKQYEDMGITRLHVVDLDGAKSSAPKNLKILESIAVKTSLKVQWGGGVKSTQSLSDVFNAGARYAICGSIAVSDGQLFNEWLEKFSGAKIILGADVRNGRVAVNGWQEDVELSAADLIGSFASLEQVICTDIGRDGMLQGANCELYRELQAAFPAVEIIASGGISDMGDIEELDAQGTRAVVVGKAIYEGRITVKDLKQWLLRG</sequence>
<keyword evidence="7 9" id="KW-0368">Histidine biosynthesis</keyword>
<dbReference type="eggNOG" id="COG0106">
    <property type="taxonomic scope" value="Bacteria"/>
</dbReference>
<evidence type="ECO:0000256" key="10">
    <source>
        <dbReference type="RuleBase" id="RU003657"/>
    </source>
</evidence>
<dbReference type="HAMAP" id="MF_01014">
    <property type="entry name" value="HisA"/>
    <property type="match status" value="1"/>
</dbReference>
<organism evidence="12 13">
    <name type="scientific">Mucinivorans hirudinis</name>
    <dbReference type="NCBI Taxonomy" id="1433126"/>
    <lineage>
        <taxon>Bacteria</taxon>
        <taxon>Pseudomonadati</taxon>
        <taxon>Bacteroidota</taxon>
        <taxon>Bacteroidia</taxon>
        <taxon>Bacteroidales</taxon>
        <taxon>Rikenellaceae</taxon>
        <taxon>Mucinivorans</taxon>
    </lineage>
</organism>
<dbReference type="STRING" id="1433126.BN938_1486"/>
<dbReference type="GO" id="GO:0005737">
    <property type="term" value="C:cytoplasm"/>
    <property type="evidence" value="ECO:0007669"/>
    <property type="project" value="UniProtKB-SubCell"/>
</dbReference>
<dbReference type="Gene3D" id="3.20.20.70">
    <property type="entry name" value="Aldolase class I"/>
    <property type="match status" value="1"/>
</dbReference>
<dbReference type="UniPathway" id="UPA00031">
    <property type="reaction ID" value="UER00009"/>
</dbReference>
<dbReference type="InterPro" id="IPR006063">
    <property type="entry name" value="HisA_bact_arch"/>
</dbReference>
<dbReference type="FunFam" id="3.20.20.70:FF:000009">
    <property type="entry name" value="1-(5-phosphoribosyl)-5-[(5-phosphoribosylamino)methylideneamino] imidazole-4-carboxamide isomerase"/>
    <property type="match status" value="1"/>
</dbReference>
<keyword evidence="8 9" id="KW-0413">Isomerase</keyword>
<keyword evidence="13" id="KW-1185">Reference proteome</keyword>
<dbReference type="Pfam" id="PF00977">
    <property type="entry name" value="His_biosynth"/>
    <property type="match status" value="1"/>
</dbReference>
<name>A0A060RCM2_9BACT</name>
<evidence type="ECO:0000256" key="3">
    <source>
        <dbReference type="ARBA" id="ARBA00005133"/>
    </source>
</evidence>
<accession>A0A060RCM2</accession>
<dbReference type="NCBIfam" id="TIGR00007">
    <property type="entry name" value="1-(5-phosphoribosyl)-5-[(5-phosphoribosylamino)methylideneamino]imidazole-4-carboxamide isomerase"/>
    <property type="match status" value="1"/>
</dbReference>
<evidence type="ECO:0000256" key="8">
    <source>
        <dbReference type="ARBA" id="ARBA00023235"/>
    </source>
</evidence>
<feature type="active site" description="Proton donor" evidence="9">
    <location>
        <position position="131"/>
    </location>
</feature>
<comment type="similarity">
    <text evidence="4 9 10">Belongs to the HisA/HisF family.</text>
</comment>
<evidence type="ECO:0000256" key="2">
    <source>
        <dbReference type="ARBA" id="ARBA00004496"/>
    </source>
</evidence>
<dbReference type="PATRIC" id="fig|1433126.3.peg.1471"/>
<comment type="pathway">
    <text evidence="3 9 11">Amino-acid biosynthesis; L-histidine biosynthesis; L-histidine from 5-phospho-alpha-D-ribose 1-diphosphate: step 4/9.</text>
</comment>
<evidence type="ECO:0000256" key="9">
    <source>
        <dbReference type="HAMAP-Rule" id="MF_01014"/>
    </source>
</evidence>
<evidence type="ECO:0000256" key="7">
    <source>
        <dbReference type="ARBA" id="ARBA00023102"/>
    </source>
</evidence>